<feature type="domain" description="Cytochrome c-type biogenesis protein H TPR" evidence="9">
    <location>
        <begin position="126"/>
        <end position="259"/>
    </location>
</feature>
<dbReference type="Pfam" id="PF23914">
    <property type="entry name" value="TPR_CcmH_CycH"/>
    <property type="match status" value="1"/>
</dbReference>
<dbReference type="EMBL" id="CP053073">
    <property type="protein sequence ID" value="QJR15015.1"/>
    <property type="molecule type" value="Genomic_DNA"/>
</dbReference>
<dbReference type="SUPFAM" id="SSF48452">
    <property type="entry name" value="TPR-like"/>
    <property type="match status" value="1"/>
</dbReference>
<feature type="transmembrane region" description="Helical" evidence="7">
    <location>
        <begin position="93"/>
        <end position="114"/>
    </location>
</feature>
<dbReference type="RefSeq" id="WP_171161930.1">
    <property type="nucleotide sequence ID" value="NZ_CP053073.1"/>
</dbReference>
<dbReference type="InterPro" id="IPR051263">
    <property type="entry name" value="C-type_cytochrome_biogenesis"/>
</dbReference>
<dbReference type="NCBIfam" id="TIGR03142">
    <property type="entry name" value="cytochro_ccmI"/>
    <property type="match status" value="1"/>
</dbReference>
<keyword evidence="3" id="KW-0201">Cytochrome c-type biogenesis</keyword>
<evidence type="ECO:0000256" key="1">
    <source>
        <dbReference type="ARBA" id="ARBA00004196"/>
    </source>
</evidence>
<dbReference type="InParanoid" id="A0A6M4H760"/>
<evidence type="ECO:0000313" key="11">
    <source>
        <dbReference type="Proteomes" id="UP000503096"/>
    </source>
</evidence>
<feature type="repeat" description="TPR" evidence="5">
    <location>
        <begin position="153"/>
        <end position="186"/>
    </location>
</feature>
<dbReference type="InterPro" id="IPR056412">
    <property type="entry name" value="Ig_CycH"/>
</dbReference>
<dbReference type="PANTHER" id="PTHR47870">
    <property type="entry name" value="CYTOCHROME C-TYPE BIOGENESIS PROTEIN CCMH"/>
    <property type="match status" value="1"/>
</dbReference>
<evidence type="ECO:0000259" key="9">
    <source>
        <dbReference type="Pfam" id="PF23914"/>
    </source>
</evidence>
<protein>
    <submittedName>
        <fullName evidence="10">Uncharacterized protein</fullName>
    </submittedName>
</protein>
<dbReference type="InterPro" id="IPR056413">
    <property type="entry name" value="TPR_CcmH_CycH"/>
</dbReference>
<accession>A0A6M4H760</accession>
<keyword evidence="4 5" id="KW-0802">TPR repeat</keyword>
<dbReference type="Gene3D" id="1.25.40.10">
    <property type="entry name" value="Tetratricopeptide repeat domain"/>
    <property type="match status" value="1"/>
</dbReference>
<dbReference type="InterPro" id="IPR019734">
    <property type="entry name" value="TPR_rpt"/>
</dbReference>
<comment type="subcellular location">
    <subcellularLocation>
        <location evidence="1">Cell envelope</location>
    </subcellularLocation>
</comment>
<evidence type="ECO:0000256" key="7">
    <source>
        <dbReference type="SAM" id="Phobius"/>
    </source>
</evidence>
<feature type="domain" description="Cytochrome c-type biogenesis protein H Ig-like" evidence="8">
    <location>
        <begin position="320"/>
        <end position="424"/>
    </location>
</feature>
<keyword evidence="7" id="KW-0812">Transmembrane</keyword>
<reference evidence="10 11" key="1">
    <citation type="submission" date="2020-04" db="EMBL/GenBank/DDBJ databases">
        <title>Usitatibacter rugosus gen. nov., sp. nov. and Usitatibacter palustris sp. nov., novel members of Usitatibacteraceae fam. nov. within the order Nitrosomonadales isolated from soil.</title>
        <authorList>
            <person name="Huber K.J."/>
            <person name="Neumann-Schaal M."/>
            <person name="Geppert A."/>
            <person name="Luckner M."/>
            <person name="Wanner G."/>
            <person name="Overmann J."/>
        </authorList>
    </citation>
    <scope>NUCLEOTIDE SEQUENCE [LARGE SCALE GENOMIC DNA]</scope>
    <source>
        <strain evidence="10 11">Swamp67</strain>
    </source>
</reference>
<evidence type="ECO:0000256" key="5">
    <source>
        <dbReference type="PROSITE-ProRule" id="PRU00339"/>
    </source>
</evidence>
<evidence type="ECO:0000259" key="8">
    <source>
        <dbReference type="Pfam" id="PF23892"/>
    </source>
</evidence>
<dbReference type="PANTHER" id="PTHR47870:SF4">
    <property type="entry name" value="CYTOCHROME C-TYPE BIOGENESIS PROTEIN CYCH"/>
    <property type="match status" value="1"/>
</dbReference>
<dbReference type="Pfam" id="PF23892">
    <property type="entry name" value="Ig_CycH"/>
    <property type="match status" value="1"/>
</dbReference>
<evidence type="ECO:0000313" key="10">
    <source>
        <dbReference type="EMBL" id="QJR15015.1"/>
    </source>
</evidence>
<dbReference type="InterPro" id="IPR017560">
    <property type="entry name" value="Cyt_c_biogenesis_CcmI"/>
</dbReference>
<sequence>MILFSILAVLMTGVALAFVLVPLLRSRNSAAPTSGAANLRVLRDARREIDADVASGVLPAESREEALAELVARAESDLAAREADAPPPARRPWIVVGIMAFVVPAIAVGLYLALGTPEAINPAQVQAKGPSDRQIEEMVENLARKVRERPDDAPGWALLARSMNALGRYPEAIEAYAHLAKLMPNDANVLADYADSLAMAQGRNLSGKPYELVRQALKIDPLHQKALALAGTAALNENDFAGAVRYWETLARSLPPGSEDAPKVFAIIGEVRERATAAGKPLPPQGAALPPPAAPAAAPAPAAPIAKGASPVTATGSVSGNVTLDPKLASQVGPGDTLFIYARAEGGPRMPLAILRVSAKELPRAFELTDAMAMAPGMNLSSAPAVRIEARISKSGGAVPQPGDLSGTSAVVKPGTRGVKIVIDKVLP</sequence>
<dbReference type="GO" id="GO:0005886">
    <property type="term" value="C:plasma membrane"/>
    <property type="evidence" value="ECO:0007669"/>
    <property type="project" value="TreeGrafter"/>
</dbReference>
<evidence type="ECO:0000256" key="4">
    <source>
        <dbReference type="ARBA" id="ARBA00022803"/>
    </source>
</evidence>
<keyword evidence="7" id="KW-1133">Transmembrane helix</keyword>
<dbReference type="GO" id="GO:0030313">
    <property type="term" value="C:cell envelope"/>
    <property type="evidence" value="ECO:0007669"/>
    <property type="project" value="UniProtKB-SubCell"/>
</dbReference>
<dbReference type="GO" id="GO:0017004">
    <property type="term" value="P:cytochrome complex assembly"/>
    <property type="evidence" value="ECO:0007669"/>
    <property type="project" value="UniProtKB-KW"/>
</dbReference>
<feature type="compositionally biased region" description="Low complexity" evidence="6">
    <location>
        <begin position="295"/>
        <end position="309"/>
    </location>
</feature>
<feature type="compositionally biased region" description="Pro residues" evidence="6">
    <location>
        <begin position="281"/>
        <end position="294"/>
    </location>
</feature>
<feature type="region of interest" description="Disordered" evidence="6">
    <location>
        <begin position="277"/>
        <end position="314"/>
    </location>
</feature>
<dbReference type="AlphaFoldDB" id="A0A6M4H760"/>
<keyword evidence="11" id="KW-1185">Reference proteome</keyword>
<proteinExistence type="predicted"/>
<dbReference type="InterPro" id="IPR011990">
    <property type="entry name" value="TPR-like_helical_dom_sf"/>
</dbReference>
<evidence type="ECO:0000256" key="3">
    <source>
        <dbReference type="ARBA" id="ARBA00022748"/>
    </source>
</evidence>
<organism evidence="10 11">
    <name type="scientific">Usitatibacter palustris</name>
    <dbReference type="NCBI Taxonomy" id="2732487"/>
    <lineage>
        <taxon>Bacteria</taxon>
        <taxon>Pseudomonadati</taxon>
        <taxon>Pseudomonadota</taxon>
        <taxon>Betaproteobacteria</taxon>
        <taxon>Nitrosomonadales</taxon>
        <taxon>Usitatibacteraceae</taxon>
        <taxon>Usitatibacter</taxon>
    </lineage>
</organism>
<keyword evidence="2" id="KW-0677">Repeat</keyword>
<keyword evidence="7" id="KW-0472">Membrane</keyword>
<evidence type="ECO:0000256" key="2">
    <source>
        <dbReference type="ARBA" id="ARBA00022737"/>
    </source>
</evidence>
<name>A0A6M4H760_9PROT</name>
<dbReference type="KEGG" id="upl:DSM104440_01831"/>
<feature type="transmembrane region" description="Helical" evidence="7">
    <location>
        <begin position="6"/>
        <end position="24"/>
    </location>
</feature>
<dbReference type="Proteomes" id="UP000503096">
    <property type="component" value="Chromosome"/>
</dbReference>
<dbReference type="PROSITE" id="PS50005">
    <property type="entry name" value="TPR"/>
    <property type="match status" value="1"/>
</dbReference>
<gene>
    <name evidence="10" type="ORF">DSM104440_01831</name>
</gene>
<evidence type="ECO:0000256" key="6">
    <source>
        <dbReference type="SAM" id="MobiDB-lite"/>
    </source>
</evidence>